<reference evidence="2" key="1">
    <citation type="submission" date="2016-10" db="EMBL/GenBank/DDBJ databases">
        <authorList>
            <person name="Varghese N."/>
            <person name="Submissions S."/>
        </authorList>
    </citation>
    <scope>NUCLEOTIDE SEQUENCE [LARGE SCALE GENOMIC DNA]</scope>
    <source>
        <strain evidence="2">DSM 18130</strain>
    </source>
</reference>
<accession>A0A1I0SMI1</accession>
<sequence>MTFRITTLFSKIFIFLGFTLMLFSCKKAKEVSQPDKLTLLKQQVAGEWELTGGVYIMYDETEKISYTEKLPFETPAPWYDFKNPETLYLSDRHGRQALAYKISISDDMVQRMDIAATDFDIAKTFEITKINETSMSWVIDQRYDHPGPGFASRVYTEYNLTKR</sequence>
<proteinExistence type="predicted"/>
<dbReference type="AlphaFoldDB" id="A0A1I0SMI1"/>
<dbReference type="EMBL" id="FOJM01000002">
    <property type="protein sequence ID" value="SFA40692.1"/>
    <property type="molecule type" value="Genomic_DNA"/>
</dbReference>
<evidence type="ECO:0000313" key="2">
    <source>
        <dbReference type="Proteomes" id="UP000198836"/>
    </source>
</evidence>
<keyword evidence="2" id="KW-1185">Reference proteome</keyword>
<gene>
    <name evidence="1" type="ORF">SAMN04488511_102140</name>
</gene>
<evidence type="ECO:0008006" key="3">
    <source>
        <dbReference type="Google" id="ProtNLM"/>
    </source>
</evidence>
<dbReference type="PROSITE" id="PS51257">
    <property type="entry name" value="PROKAR_LIPOPROTEIN"/>
    <property type="match status" value="1"/>
</dbReference>
<dbReference type="Proteomes" id="UP000198836">
    <property type="component" value="Unassembled WGS sequence"/>
</dbReference>
<protein>
    <recommendedName>
        <fullName evidence="3">Lipocalin-like domain-containing protein</fullName>
    </recommendedName>
</protein>
<evidence type="ECO:0000313" key="1">
    <source>
        <dbReference type="EMBL" id="SFA40692.1"/>
    </source>
</evidence>
<name>A0A1I0SMI1_9SPHI</name>
<organism evidence="1 2">
    <name type="scientific">Pedobacter suwonensis</name>
    <dbReference type="NCBI Taxonomy" id="332999"/>
    <lineage>
        <taxon>Bacteria</taxon>
        <taxon>Pseudomonadati</taxon>
        <taxon>Bacteroidota</taxon>
        <taxon>Sphingobacteriia</taxon>
        <taxon>Sphingobacteriales</taxon>
        <taxon>Sphingobacteriaceae</taxon>
        <taxon>Pedobacter</taxon>
    </lineage>
</organism>